<dbReference type="EC" id="2.1.1.222" evidence="5"/>
<evidence type="ECO:0000256" key="3">
    <source>
        <dbReference type="ARBA" id="ARBA00022688"/>
    </source>
</evidence>
<keyword evidence="3 5" id="KW-0831">Ubiquinone biosynthesis</keyword>
<feature type="binding site" evidence="5">
    <location>
        <position position="92"/>
    </location>
    <ligand>
        <name>S-adenosyl-L-methionine</name>
        <dbReference type="ChEBI" id="CHEBI:59789"/>
    </ligand>
</feature>
<dbReference type="PANTHER" id="PTHR43464:SF19">
    <property type="entry name" value="UBIQUINONE BIOSYNTHESIS O-METHYLTRANSFERASE, MITOCHONDRIAL"/>
    <property type="match status" value="1"/>
</dbReference>
<name>A0A1G5G9E3_9RHOB</name>
<evidence type="ECO:0000256" key="5">
    <source>
        <dbReference type="HAMAP-Rule" id="MF_00472"/>
    </source>
</evidence>
<dbReference type="InterPro" id="IPR010233">
    <property type="entry name" value="UbiG_MeTrfase"/>
</dbReference>
<dbReference type="STRING" id="336292.SAMN05660710_01660"/>
<keyword evidence="7" id="KW-1185">Reference proteome</keyword>
<comment type="pathway">
    <text evidence="5">Cofactor biosynthesis; ubiquinone biosynthesis.</text>
</comment>
<feature type="binding site" evidence="5">
    <location>
        <position position="71"/>
    </location>
    <ligand>
        <name>S-adenosyl-L-methionine</name>
        <dbReference type="ChEBI" id="CHEBI:59789"/>
    </ligand>
</feature>
<keyword evidence="4 5" id="KW-0949">S-adenosyl-L-methionine</keyword>
<gene>
    <name evidence="5" type="primary">ubiG</name>
    <name evidence="6" type="ORF">SAMN05660710_01660</name>
</gene>
<dbReference type="InterPro" id="IPR029063">
    <property type="entry name" value="SAM-dependent_MTases_sf"/>
</dbReference>
<evidence type="ECO:0000256" key="2">
    <source>
        <dbReference type="ARBA" id="ARBA00022679"/>
    </source>
</evidence>
<dbReference type="OrthoDB" id="9801538at2"/>
<protein>
    <recommendedName>
        <fullName evidence="5">Ubiquinone biosynthesis O-methyltransferase</fullName>
    </recommendedName>
    <alternativeName>
        <fullName evidence="5">2-polyprenyl-6-hydroxyphenol methylase</fullName>
        <ecNumber evidence="5">2.1.1.222</ecNumber>
    </alternativeName>
    <alternativeName>
        <fullName evidence="5">3-demethylubiquinone 3-O-methyltransferase</fullName>
        <ecNumber evidence="5">2.1.1.64</ecNumber>
    </alternativeName>
</protein>
<accession>A0A1G5G9E3</accession>
<dbReference type="Gene3D" id="3.40.50.150">
    <property type="entry name" value="Vaccinia Virus protein VP39"/>
    <property type="match status" value="1"/>
</dbReference>
<dbReference type="AlphaFoldDB" id="A0A1G5G9E3"/>
<comment type="catalytic activity">
    <reaction evidence="5">
        <text>a 3-demethylubiquinol + S-adenosyl-L-methionine = a ubiquinol + S-adenosyl-L-homocysteine + H(+)</text>
        <dbReference type="Rhea" id="RHEA:44380"/>
        <dbReference type="Rhea" id="RHEA-COMP:9566"/>
        <dbReference type="Rhea" id="RHEA-COMP:10914"/>
        <dbReference type="ChEBI" id="CHEBI:15378"/>
        <dbReference type="ChEBI" id="CHEBI:17976"/>
        <dbReference type="ChEBI" id="CHEBI:57856"/>
        <dbReference type="ChEBI" id="CHEBI:59789"/>
        <dbReference type="ChEBI" id="CHEBI:84422"/>
        <dbReference type="EC" id="2.1.1.64"/>
    </reaction>
</comment>
<evidence type="ECO:0000256" key="1">
    <source>
        <dbReference type="ARBA" id="ARBA00022603"/>
    </source>
</evidence>
<dbReference type="CDD" id="cd02440">
    <property type="entry name" value="AdoMet_MTases"/>
    <property type="match status" value="1"/>
</dbReference>
<dbReference type="EC" id="2.1.1.64" evidence="5"/>
<dbReference type="HAMAP" id="MF_00472">
    <property type="entry name" value="UbiG"/>
    <property type="match status" value="1"/>
</dbReference>
<dbReference type="GO" id="GO:0032259">
    <property type="term" value="P:methylation"/>
    <property type="evidence" value="ECO:0007669"/>
    <property type="project" value="UniProtKB-KW"/>
</dbReference>
<comment type="catalytic activity">
    <reaction evidence="5">
        <text>a 3-(all-trans-polyprenyl)benzene-1,2-diol + S-adenosyl-L-methionine = a 2-methoxy-6-(all-trans-polyprenyl)phenol + S-adenosyl-L-homocysteine + H(+)</text>
        <dbReference type="Rhea" id="RHEA:31411"/>
        <dbReference type="Rhea" id="RHEA-COMP:9550"/>
        <dbReference type="Rhea" id="RHEA-COMP:9551"/>
        <dbReference type="ChEBI" id="CHEBI:15378"/>
        <dbReference type="ChEBI" id="CHEBI:57856"/>
        <dbReference type="ChEBI" id="CHEBI:59789"/>
        <dbReference type="ChEBI" id="CHEBI:62729"/>
        <dbReference type="ChEBI" id="CHEBI:62731"/>
        <dbReference type="EC" id="2.1.1.222"/>
    </reaction>
</comment>
<dbReference type="Proteomes" id="UP000199502">
    <property type="component" value="Unassembled WGS sequence"/>
</dbReference>
<keyword evidence="1 5" id="KW-0489">Methyltransferase</keyword>
<evidence type="ECO:0000256" key="4">
    <source>
        <dbReference type="ARBA" id="ARBA00022691"/>
    </source>
</evidence>
<proteinExistence type="inferred from homology"/>
<dbReference type="NCBIfam" id="TIGR01983">
    <property type="entry name" value="UbiG"/>
    <property type="match status" value="1"/>
</dbReference>
<evidence type="ECO:0000313" key="7">
    <source>
        <dbReference type="Proteomes" id="UP000199502"/>
    </source>
</evidence>
<dbReference type="GO" id="GO:0010420">
    <property type="term" value="F:polyprenyldihydroxybenzoate methyltransferase activity"/>
    <property type="evidence" value="ECO:0007669"/>
    <property type="project" value="InterPro"/>
</dbReference>
<dbReference type="Pfam" id="PF13489">
    <property type="entry name" value="Methyltransf_23"/>
    <property type="match status" value="1"/>
</dbReference>
<evidence type="ECO:0000313" key="6">
    <source>
        <dbReference type="EMBL" id="SCY47919.1"/>
    </source>
</evidence>
<dbReference type="UniPathway" id="UPA00232"/>
<dbReference type="PANTHER" id="PTHR43464">
    <property type="entry name" value="METHYLTRANSFERASE"/>
    <property type="match status" value="1"/>
</dbReference>
<dbReference type="GO" id="GO:0102208">
    <property type="term" value="F:2-polyprenyl-6-hydroxyphenol methylase activity"/>
    <property type="evidence" value="ECO:0007669"/>
    <property type="project" value="UniProtKB-EC"/>
</dbReference>
<dbReference type="GO" id="GO:0061542">
    <property type="term" value="F:3-demethylubiquinol 3-O-methyltransferase activity"/>
    <property type="evidence" value="ECO:0007669"/>
    <property type="project" value="UniProtKB-UniRule"/>
</dbReference>
<sequence length="246" mass="26589">MTDSATSIDPAEIAKFEAMAAEWWDPNGKFRPLHLMNPLRLDYITAQIAAEFGRDRSARRPLEGLRILDIGCGGGLVAEPMARLGAAVTGADAAAGNIAVAKVHAEAQGLAIDYRASTAEALAKQGELYDVVLALEIVEHVEGPAAFVATCRQLLKPGGLLILSTLNRTARSFAAAIVGAEWVLRWLPRGTHDWRRFITPDELAGLVKGGGMSVIDRKGMVFNPVTFAWRLSDRDLSVNYLLAARR</sequence>
<dbReference type="EMBL" id="FMVT01000005">
    <property type="protein sequence ID" value="SCY47919.1"/>
    <property type="molecule type" value="Genomic_DNA"/>
</dbReference>
<comment type="function">
    <text evidence="5">O-methyltransferase that catalyzes the 2 O-methylation steps in the ubiquinone biosynthetic pathway.</text>
</comment>
<feature type="binding site" evidence="5">
    <location>
        <position position="135"/>
    </location>
    <ligand>
        <name>S-adenosyl-L-methionine</name>
        <dbReference type="ChEBI" id="CHEBI:59789"/>
    </ligand>
</feature>
<comment type="similarity">
    <text evidence="5">Belongs to the methyltransferase superfamily. UbiG/COQ3 family.</text>
</comment>
<keyword evidence="2 5" id="KW-0808">Transferase</keyword>
<dbReference type="RefSeq" id="WP_090742361.1">
    <property type="nucleotide sequence ID" value="NZ_FMVT01000005.1"/>
</dbReference>
<feature type="binding site" evidence="5">
    <location>
        <position position="40"/>
    </location>
    <ligand>
        <name>S-adenosyl-L-methionine</name>
        <dbReference type="ChEBI" id="CHEBI:59789"/>
    </ligand>
</feature>
<organism evidence="6 7">
    <name type="scientific">Paracoccus tibetensis</name>
    <dbReference type="NCBI Taxonomy" id="336292"/>
    <lineage>
        <taxon>Bacteria</taxon>
        <taxon>Pseudomonadati</taxon>
        <taxon>Pseudomonadota</taxon>
        <taxon>Alphaproteobacteria</taxon>
        <taxon>Rhodobacterales</taxon>
        <taxon>Paracoccaceae</taxon>
        <taxon>Paracoccus</taxon>
    </lineage>
</organism>
<keyword evidence="6" id="KW-0830">Ubiquinone</keyword>
<dbReference type="SUPFAM" id="SSF53335">
    <property type="entry name" value="S-adenosyl-L-methionine-dependent methyltransferases"/>
    <property type="match status" value="1"/>
</dbReference>
<reference evidence="6 7" key="1">
    <citation type="submission" date="2016-10" db="EMBL/GenBank/DDBJ databases">
        <authorList>
            <person name="de Groot N.N."/>
        </authorList>
    </citation>
    <scope>NUCLEOTIDE SEQUENCE [LARGE SCALE GENOMIC DNA]</scope>
    <source>
        <strain evidence="6 7">CGMCC 1.8925</strain>
    </source>
</reference>